<name>A0A379E8I4_9PORP</name>
<evidence type="ECO:0000313" key="2">
    <source>
        <dbReference type="Proteomes" id="UP000254156"/>
    </source>
</evidence>
<dbReference type="Proteomes" id="UP000254156">
    <property type="component" value="Unassembled WGS sequence"/>
</dbReference>
<dbReference type="AlphaFoldDB" id="A0A379E8I4"/>
<evidence type="ECO:0000313" key="1">
    <source>
        <dbReference type="EMBL" id="SUB88614.1"/>
    </source>
</evidence>
<dbReference type="InterPro" id="IPR017483">
    <property type="entry name" value="CHP03034"/>
</dbReference>
<dbReference type="Pfam" id="PF14107">
    <property type="entry name" value="DUF4280"/>
    <property type="match status" value="1"/>
</dbReference>
<gene>
    <name evidence="1" type="ORF">NCTC11632_00685</name>
</gene>
<organism evidence="1 2">
    <name type="scientific">Porphyromonas macacae</name>
    <dbReference type="NCBI Taxonomy" id="28115"/>
    <lineage>
        <taxon>Bacteria</taxon>
        <taxon>Pseudomonadati</taxon>
        <taxon>Bacteroidota</taxon>
        <taxon>Bacteroidia</taxon>
        <taxon>Bacteroidales</taxon>
        <taxon>Porphyromonadaceae</taxon>
        <taxon>Porphyromonas</taxon>
    </lineage>
</organism>
<proteinExistence type="predicted"/>
<sequence>MSEKHLVCQGATVYCDKSLACNSPATAVPLNITSQTLVEMNGGKLAATDKDNSVANMNFGICNDPKYSNAKPPCMAKVIWQKMHEEVDITEAGMKFLTEKSEAVCNVCSVPGKIRIAFHGQVATLTADNFNALPKTVQFALCPVSREKENDRIEFGQKDGRLKRVLVKEVKGNTTAHPFEKVIYKVTAYNEPAVPDNVRESIRWMVSVDGKEESVSETGETLELLIKSEWTGKDVTVMPYLRKPDEEVSVKTTVERFPKSILFARSMKKPGKTLTGETAEDMLCADKTPEEVCRMHRLFGLQLKASDRELFADMHMLAGMGSLSGGGELLTALIGHFKDSTGTPFSNAYMDQKLKEHPSFHTFVYQKGKGVLDNLKKQLKDVSGNINKIKMPLIGKITSDRTKFNTLKDKLNGMTLAVDDTSAYEVYVDDYKLTAPNTFNCNLRVIVYDNYGLDAEDIAKYGTMAGFRAWYVLQHVRGYKPFLTKMTCIIPIRNKTF</sequence>
<reference evidence="1 2" key="1">
    <citation type="submission" date="2018-06" db="EMBL/GenBank/DDBJ databases">
        <authorList>
            <consortium name="Pathogen Informatics"/>
            <person name="Doyle S."/>
        </authorList>
    </citation>
    <scope>NUCLEOTIDE SEQUENCE [LARGE SCALE GENOMIC DNA]</scope>
    <source>
        <strain evidence="1 2">NCTC11632</strain>
    </source>
</reference>
<dbReference type="InterPro" id="IPR025460">
    <property type="entry name" value="DUF4280"/>
</dbReference>
<dbReference type="EMBL" id="UGTF01000002">
    <property type="protein sequence ID" value="SUB88614.1"/>
    <property type="molecule type" value="Genomic_DNA"/>
</dbReference>
<dbReference type="RefSeq" id="WP_115096621.1">
    <property type="nucleotide sequence ID" value="NZ_UGTF01000002.1"/>
</dbReference>
<accession>A0A379E8I4</accession>
<dbReference type="Pfam" id="PF11692">
    <property type="entry name" value="DUF3289"/>
    <property type="match status" value="1"/>
</dbReference>
<protein>
    <submittedName>
        <fullName evidence="1">Protein of uncharacterized function (DUF3289)</fullName>
    </submittedName>
</protein>